<dbReference type="eggNOG" id="COG4624">
    <property type="taxonomic scope" value="Bacteria"/>
</dbReference>
<dbReference type="InterPro" id="IPR035965">
    <property type="entry name" value="PAS-like_dom_sf"/>
</dbReference>
<proteinExistence type="predicted"/>
<dbReference type="OrthoDB" id="9798098at2"/>
<evidence type="ECO:0000313" key="7">
    <source>
        <dbReference type="EMBL" id="SFC11555.1"/>
    </source>
</evidence>
<dbReference type="SUPFAM" id="SSF54862">
    <property type="entry name" value="4Fe-4S ferredoxins"/>
    <property type="match status" value="1"/>
</dbReference>
<dbReference type="Gene3D" id="3.30.450.20">
    <property type="entry name" value="PAS domain"/>
    <property type="match status" value="1"/>
</dbReference>
<dbReference type="Pfam" id="PF13237">
    <property type="entry name" value="Fer4_10"/>
    <property type="match status" value="1"/>
</dbReference>
<dbReference type="InterPro" id="IPR009016">
    <property type="entry name" value="Fe_hydrogenase"/>
</dbReference>
<dbReference type="Gene3D" id="1.10.15.40">
    <property type="entry name" value="Electron transport complex subunit B, putative Fe-S cluster"/>
    <property type="match status" value="1"/>
</dbReference>
<dbReference type="InterPro" id="IPR050340">
    <property type="entry name" value="Cytosolic_Fe-S_CAF"/>
</dbReference>
<dbReference type="SUPFAM" id="SSF53920">
    <property type="entry name" value="Fe-only hydrogenase"/>
    <property type="match status" value="1"/>
</dbReference>
<dbReference type="Pfam" id="PF04060">
    <property type="entry name" value="FeS"/>
    <property type="match status" value="1"/>
</dbReference>
<evidence type="ECO:0000256" key="1">
    <source>
        <dbReference type="ARBA" id="ARBA00022485"/>
    </source>
</evidence>
<evidence type="ECO:0000256" key="3">
    <source>
        <dbReference type="ARBA" id="ARBA00023004"/>
    </source>
</evidence>
<evidence type="ECO:0000259" key="6">
    <source>
        <dbReference type="PROSITE" id="PS51656"/>
    </source>
</evidence>
<keyword evidence="4" id="KW-0411">Iron-sulfur</keyword>
<dbReference type="PROSITE" id="PS51656">
    <property type="entry name" value="4FE4S"/>
    <property type="match status" value="1"/>
</dbReference>
<dbReference type="InterPro" id="IPR004108">
    <property type="entry name" value="Fe_hydrogenase_lsu_C"/>
</dbReference>
<gene>
    <name evidence="7" type="ORF">SAMN02910406_01194</name>
</gene>
<dbReference type="PANTHER" id="PTHR11615">
    <property type="entry name" value="NITRATE, FORMATE, IRON DEHYDROGENASE"/>
    <property type="match status" value="1"/>
</dbReference>
<organism evidence="7 8">
    <name type="scientific">Ruminococcus albus</name>
    <dbReference type="NCBI Taxonomy" id="1264"/>
    <lineage>
        <taxon>Bacteria</taxon>
        <taxon>Bacillati</taxon>
        <taxon>Bacillota</taxon>
        <taxon>Clostridia</taxon>
        <taxon>Eubacteriales</taxon>
        <taxon>Oscillospiraceae</taxon>
        <taxon>Ruminococcus</taxon>
    </lineage>
</organism>
<feature type="domain" description="4Fe-4S ferredoxin-type" evidence="5">
    <location>
        <begin position="3"/>
        <end position="31"/>
    </location>
</feature>
<keyword evidence="3" id="KW-0408">Iron</keyword>
<feature type="domain" description="4Fe-4S ferredoxin-type" evidence="5">
    <location>
        <begin position="32"/>
        <end position="61"/>
    </location>
</feature>
<feature type="domain" description="4Fe-4S" evidence="6">
    <location>
        <begin position="345"/>
        <end position="406"/>
    </location>
</feature>
<dbReference type="EMBL" id="FOKQ01000007">
    <property type="protein sequence ID" value="SFC11555.1"/>
    <property type="molecule type" value="Genomic_DNA"/>
</dbReference>
<dbReference type="Proteomes" id="UP000182192">
    <property type="component" value="Unassembled WGS sequence"/>
</dbReference>
<dbReference type="InterPro" id="IPR007202">
    <property type="entry name" value="4Fe-4S_dom"/>
</dbReference>
<dbReference type="InterPro" id="IPR017896">
    <property type="entry name" value="4Fe4S_Fe-S-bd"/>
</dbReference>
<reference evidence="7 8" key="1">
    <citation type="submission" date="2016-10" db="EMBL/GenBank/DDBJ databases">
        <authorList>
            <person name="de Groot N.N."/>
        </authorList>
    </citation>
    <scope>NUCLEOTIDE SEQUENCE [LARGE SCALE GENOMIC DNA]</scope>
    <source>
        <strain evidence="7 8">AR67</strain>
    </source>
</reference>
<sequence length="558" mass="62942">MSSCLTLKKSNCKNCYKCIRYCPVKSIRFSGNQAHIIEQECILCGQCVVVCPQDAKQIVDESEKVRVLLQSGSPVVVSLAPSFIANYDGAGIEQMREALKKLGFYDVEETAVGATHVKREYERILKEESRDVVISSCCHSVNLLIQKYFPDLLPMLADVISPMQAHCADIKRRIPDAKTVFIGPCVSKKDEAQHYGDTVDAVLTFEELSVWLKEENIEIEREFSADENSRARFFPTAGGILKTMDCDLPDYTYIAIDGIEKCISVLRELEKGSIHKCFIEMSACKGSCIGGPVMENARYTPVEDQMLIARYAGSKDYDVEQPDKLYMKKQFTLIDLGHAQPTEPEIRQILAQMGKFDTSDELNCGSCGYNTCREKAIAIYQGKADISMCLPFLKDKAESFSDTIVKNTPNGIIVLNDSLEVQQINSAAMEMMNIRYASDVLGDQVVRILDPKIFMEVRRTGKGVYNERIFLTEYQRYAERTIVLDRESKMLICIMRDVTDEENARSKKEEISRNTIEVADKVIEKQMRIVQEIASLLGETTAETKIALSKLKESMQDE</sequence>
<dbReference type="Gene3D" id="3.30.70.20">
    <property type="match status" value="1"/>
</dbReference>
<dbReference type="Gene3D" id="3.40.950.10">
    <property type="entry name" value="Fe-only Hydrogenase (Larger Subunit), Chain L, domain 3"/>
    <property type="match status" value="1"/>
</dbReference>
<evidence type="ECO:0000259" key="5">
    <source>
        <dbReference type="PROSITE" id="PS51379"/>
    </source>
</evidence>
<dbReference type="SUPFAM" id="SSF55785">
    <property type="entry name" value="PYP-like sensor domain (PAS domain)"/>
    <property type="match status" value="1"/>
</dbReference>
<evidence type="ECO:0000313" key="8">
    <source>
        <dbReference type="Proteomes" id="UP000182192"/>
    </source>
</evidence>
<dbReference type="PROSITE" id="PS51379">
    <property type="entry name" value="4FE4S_FER_2"/>
    <property type="match status" value="2"/>
</dbReference>
<dbReference type="PROSITE" id="PS00198">
    <property type="entry name" value="4FE4S_FER_1"/>
    <property type="match status" value="1"/>
</dbReference>
<evidence type="ECO:0000256" key="2">
    <source>
        <dbReference type="ARBA" id="ARBA00022723"/>
    </source>
</evidence>
<dbReference type="GO" id="GO:0046872">
    <property type="term" value="F:metal ion binding"/>
    <property type="evidence" value="ECO:0007669"/>
    <property type="project" value="UniProtKB-KW"/>
</dbReference>
<dbReference type="GO" id="GO:0051539">
    <property type="term" value="F:4 iron, 4 sulfur cluster binding"/>
    <property type="evidence" value="ECO:0007669"/>
    <property type="project" value="UniProtKB-KW"/>
</dbReference>
<evidence type="ECO:0000256" key="4">
    <source>
        <dbReference type="ARBA" id="ARBA00023014"/>
    </source>
</evidence>
<dbReference type="Pfam" id="PF02906">
    <property type="entry name" value="Fe_hyd_lg_C"/>
    <property type="match status" value="2"/>
</dbReference>
<protein>
    <submittedName>
        <fullName evidence="7">Iron only hydrogenase large subunit, C-terminal domain</fullName>
    </submittedName>
</protein>
<dbReference type="eggNOG" id="COG2221">
    <property type="taxonomic scope" value="Bacteria"/>
</dbReference>
<name>A0A1I1GJD2_RUMAL</name>
<accession>A0A1I1GJD2</accession>
<keyword evidence="1" id="KW-0004">4Fe-4S</keyword>
<dbReference type="InterPro" id="IPR017900">
    <property type="entry name" value="4Fe4S_Fe_S_CS"/>
</dbReference>
<keyword evidence="2" id="KW-0479">Metal-binding</keyword>
<dbReference type="AlphaFoldDB" id="A0A1I1GJD2"/>
<dbReference type="RefSeq" id="WP_074960635.1">
    <property type="nucleotide sequence ID" value="NZ_FOKQ01000007.1"/>
</dbReference>